<name>A0A4Y3VAU5_9ACTN</name>
<dbReference type="EMBL" id="BJND01000004">
    <property type="protein sequence ID" value="GEC02671.1"/>
    <property type="molecule type" value="Genomic_DNA"/>
</dbReference>
<evidence type="ECO:0000259" key="1">
    <source>
        <dbReference type="Pfam" id="PF13378"/>
    </source>
</evidence>
<dbReference type="SUPFAM" id="SSF51604">
    <property type="entry name" value="Enolase C-terminal domain-like"/>
    <property type="match status" value="1"/>
</dbReference>
<feature type="domain" description="Enolase C-terminal" evidence="1">
    <location>
        <begin position="13"/>
        <end position="87"/>
    </location>
</feature>
<sequence>MSTRSTSSLDRLTEQLAGRVAHDISRVKLKTSREPERDPQRLTAVRKAVGDKPEIFTDANGALTRKDALYWARRFRAEWDVRWLEEPGL</sequence>
<dbReference type="Pfam" id="PF13378">
    <property type="entry name" value="MR_MLE_C"/>
    <property type="match status" value="1"/>
</dbReference>
<protein>
    <recommendedName>
        <fullName evidence="1">Enolase C-terminal domain-containing protein</fullName>
    </recommendedName>
</protein>
<dbReference type="AlphaFoldDB" id="A0A4Y3VAU5"/>
<organism evidence="2 3">
    <name type="scientific">Streptomyces spinoverrucosus</name>
    <dbReference type="NCBI Taxonomy" id="284043"/>
    <lineage>
        <taxon>Bacteria</taxon>
        <taxon>Bacillati</taxon>
        <taxon>Actinomycetota</taxon>
        <taxon>Actinomycetes</taxon>
        <taxon>Kitasatosporales</taxon>
        <taxon>Streptomycetaceae</taxon>
        <taxon>Streptomyces</taxon>
    </lineage>
</organism>
<evidence type="ECO:0000313" key="3">
    <source>
        <dbReference type="Proteomes" id="UP000317881"/>
    </source>
</evidence>
<comment type="caution">
    <text evidence="2">The sequence shown here is derived from an EMBL/GenBank/DDBJ whole genome shotgun (WGS) entry which is preliminary data.</text>
</comment>
<proteinExistence type="predicted"/>
<evidence type="ECO:0000313" key="2">
    <source>
        <dbReference type="EMBL" id="GEC02671.1"/>
    </source>
</evidence>
<dbReference type="Proteomes" id="UP000317881">
    <property type="component" value="Unassembled WGS sequence"/>
</dbReference>
<reference evidence="2 3" key="1">
    <citation type="submission" date="2019-06" db="EMBL/GenBank/DDBJ databases">
        <title>Whole genome shotgun sequence of Streptomyces spinoverrucosus NBRC 14228.</title>
        <authorList>
            <person name="Hosoyama A."/>
            <person name="Uohara A."/>
            <person name="Ohji S."/>
            <person name="Ichikawa N."/>
        </authorList>
    </citation>
    <scope>NUCLEOTIDE SEQUENCE [LARGE SCALE GENOMIC DNA]</scope>
    <source>
        <strain evidence="2 3">NBRC 14228</strain>
    </source>
</reference>
<dbReference type="InterPro" id="IPR036849">
    <property type="entry name" value="Enolase-like_C_sf"/>
</dbReference>
<keyword evidence="3" id="KW-1185">Reference proteome</keyword>
<dbReference type="Gene3D" id="3.20.20.120">
    <property type="entry name" value="Enolase-like C-terminal domain"/>
    <property type="match status" value="1"/>
</dbReference>
<accession>A0A4Y3VAU5</accession>
<dbReference type="InterPro" id="IPR029065">
    <property type="entry name" value="Enolase_C-like"/>
</dbReference>
<gene>
    <name evidence="2" type="ORF">SSP24_03260</name>
</gene>